<dbReference type="Proteomes" id="UP000008541">
    <property type="component" value="Chromosome"/>
</dbReference>
<name>B1IFQ6_CLOBK</name>
<dbReference type="AlphaFoldDB" id="B1IFQ6"/>
<evidence type="ECO:0000313" key="1">
    <source>
        <dbReference type="EMBL" id="ACA45874.1"/>
    </source>
</evidence>
<organism evidence="1 2">
    <name type="scientific">Clostridium botulinum (strain Okra / Type B1)</name>
    <dbReference type="NCBI Taxonomy" id="498213"/>
    <lineage>
        <taxon>Bacteria</taxon>
        <taxon>Bacillati</taxon>
        <taxon>Bacillota</taxon>
        <taxon>Clostridia</taxon>
        <taxon>Eubacteriales</taxon>
        <taxon>Clostridiaceae</taxon>
        <taxon>Clostridium</taxon>
    </lineage>
</organism>
<dbReference type="HOGENOM" id="CLU_1861681_0_0_9"/>
<gene>
    <name evidence="1" type="ordered locus">CLD_2559</name>
</gene>
<dbReference type="InterPro" id="IPR011335">
    <property type="entry name" value="Restrct_endonuc-II-like"/>
</dbReference>
<dbReference type="EMBL" id="CP000939">
    <property type="protein sequence ID" value="ACA45874.1"/>
    <property type="molecule type" value="Genomic_DNA"/>
</dbReference>
<accession>B1IFQ6</accession>
<protein>
    <submittedName>
        <fullName evidence="1">Uncharacterized protein</fullName>
    </submittedName>
</protein>
<dbReference type="KEGG" id="cbb:CLD_2559"/>
<dbReference type="SUPFAM" id="SSF52980">
    <property type="entry name" value="Restriction endonuclease-like"/>
    <property type="match status" value="1"/>
</dbReference>
<evidence type="ECO:0000313" key="2">
    <source>
        <dbReference type="Proteomes" id="UP000008541"/>
    </source>
</evidence>
<proteinExistence type="predicted"/>
<sequence length="137" mass="16291">MCDLGRLRESKQDEFNDFLGKEFERFVKKLLQEKGIDFLYGYYNVQNECDLIIENDNYIVFLELNKKRLNNKSMAGIDINFLKDINDSLIKSQIQCNTHYKKILKDNKIELYDKQGKKGRNLIKTIYLGKKSKFSFL</sequence>
<reference evidence="1 2" key="1">
    <citation type="journal article" date="2007" name="PLoS ONE">
        <title>Analysis of the neurotoxin complex genes in Clostridium botulinum A1-A4 and B1 strains: BoNT/A3, /Ba4 and /B1 clusters are located within plasmids.</title>
        <authorList>
            <person name="Smith T.J."/>
            <person name="Hill K.K."/>
            <person name="Foley B.T."/>
            <person name="Detter J.C."/>
            <person name="Munk A.C."/>
            <person name="Bruce D.C."/>
            <person name="Doggett N.A."/>
            <person name="Smith L.A."/>
            <person name="Marks J.D."/>
            <person name="Xie G."/>
            <person name="Brettin T.S."/>
        </authorList>
    </citation>
    <scope>NUCLEOTIDE SEQUENCE [LARGE SCALE GENOMIC DNA]</scope>
    <source>
        <strain evidence="2">Okra / Type B1</strain>
    </source>
</reference>
<dbReference type="RefSeq" id="WP_015957968.1">
    <property type="nucleotide sequence ID" value="NC_010516.1"/>
</dbReference>